<keyword evidence="8" id="KW-1185">Reference proteome</keyword>
<feature type="transmembrane region" description="Helical" evidence="5">
    <location>
        <begin position="360"/>
        <end position="384"/>
    </location>
</feature>
<name>A0A1G6MUI7_9ACTN</name>
<feature type="transmembrane region" description="Helical" evidence="5">
    <location>
        <begin position="12"/>
        <end position="34"/>
    </location>
</feature>
<evidence type="ECO:0000256" key="1">
    <source>
        <dbReference type="ARBA" id="ARBA00004141"/>
    </source>
</evidence>
<dbReference type="Pfam" id="PF12698">
    <property type="entry name" value="ABC2_membrane_3"/>
    <property type="match status" value="1"/>
</dbReference>
<evidence type="ECO:0000313" key="8">
    <source>
        <dbReference type="Proteomes" id="UP000198528"/>
    </source>
</evidence>
<accession>A0A1G6MUI7</accession>
<comment type="subcellular location">
    <subcellularLocation>
        <location evidence="1">Membrane</location>
        <topology evidence="1">Multi-pass membrane protein</topology>
    </subcellularLocation>
</comment>
<evidence type="ECO:0000256" key="4">
    <source>
        <dbReference type="ARBA" id="ARBA00023136"/>
    </source>
</evidence>
<dbReference type="EMBL" id="FMZL01000025">
    <property type="protein sequence ID" value="SDC59101.1"/>
    <property type="molecule type" value="Genomic_DNA"/>
</dbReference>
<dbReference type="Proteomes" id="UP000198528">
    <property type="component" value="Unassembled WGS sequence"/>
</dbReference>
<dbReference type="GO" id="GO:0140359">
    <property type="term" value="F:ABC-type transporter activity"/>
    <property type="evidence" value="ECO:0007669"/>
    <property type="project" value="InterPro"/>
</dbReference>
<evidence type="ECO:0000259" key="6">
    <source>
        <dbReference type="Pfam" id="PF12698"/>
    </source>
</evidence>
<reference evidence="8" key="1">
    <citation type="submission" date="2016-10" db="EMBL/GenBank/DDBJ databases">
        <authorList>
            <person name="Varghese N."/>
            <person name="Submissions S."/>
        </authorList>
    </citation>
    <scope>NUCLEOTIDE SEQUENCE [LARGE SCALE GENOMIC DNA]</scope>
    <source>
        <strain evidence="8">DSM 22619</strain>
    </source>
</reference>
<dbReference type="InterPro" id="IPR013525">
    <property type="entry name" value="ABC2_TM"/>
</dbReference>
<feature type="transmembrane region" description="Helical" evidence="5">
    <location>
        <begin position="271"/>
        <end position="292"/>
    </location>
</feature>
<dbReference type="RefSeq" id="WP_090847521.1">
    <property type="nucleotide sequence ID" value="NZ_FMZL01000025.1"/>
</dbReference>
<feature type="domain" description="ABC-2 type transporter transmembrane" evidence="6">
    <location>
        <begin position="19"/>
        <end position="378"/>
    </location>
</feature>
<dbReference type="Gene3D" id="3.40.1710.10">
    <property type="entry name" value="abc type-2 transporter like domain"/>
    <property type="match status" value="1"/>
</dbReference>
<dbReference type="STRING" id="604330.SAMN04489857_0054"/>
<sequence length="393" mass="41050">MPTFKTYMRILLAHRIYIVIYLVIISITGIAIGLSTASGSSQHFTATSSRVAIIDHDDSRLSRALSAHVTKGNTVVPLADNKKSVQDALAQDMVSYLLVIPKGWGHDLMVAAVNEGTAPALEASVSYRSGEGFLVDQEVRSYAQGLFGSASLGGSQSDVVHATDESWGKSIGVSTIGQRATPLPDSLLNSALFSSYPIFASVTVCIALLMKTLNAKALHGRRVASPQSPRERNVALVAACVCIALVAWAWNFGLQAAILGRSAITQSPAQLGIVGLALLAYSLVSASVGFLVGQLGVSENAANAVANIFGMALSFLGGAWTSLSLLPDALVAVAHFTPFYWAYRAIEGASAMRGVSASSVLPLVGCVGVCMLFGIAILLVGITLGRARTKQLG</sequence>
<keyword evidence="3 5" id="KW-1133">Transmembrane helix</keyword>
<evidence type="ECO:0000313" key="7">
    <source>
        <dbReference type="EMBL" id="SDC59101.1"/>
    </source>
</evidence>
<proteinExistence type="predicted"/>
<feature type="transmembrane region" description="Helical" evidence="5">
    <location>
        <begin position="193"/>
        <end position="213"/>
    </location>
</feature>
<evidence type="ECO:0000256" key="2">
    <source>
        <dbReference type="ARBA" id="ARBA00022692"/>
    </source>
</evidence>
<feature type="transmembrane region" description="Helical" evidence="5">
    <location>
        <begin position="304"/>
        <end position="323"/>
    </location>
</feature>
<feature type="transmembrane region" description="Helical" evidence="5">
    <location>
        <begin position="234"/>
        <end position="251"/>
    </location>
</feature>
<evidence type="ECO:0000256" key="5">
    <source>
        <dbReference type="SAM" id="Phobius"/>
    </source>
</evidence>
<evidence type="ECO:0000256" key="3">
    <source>
        <dbReference type="ARBA" id="ARBA00022989"/>
    </source>
</evidence>
<dbReference type="AlphaFoldDB" id="A0A1G6MUI7"/>
<keyword evidence="4 5" id="KW-0472">Membrane</keyword>
<gene>
    <name evidence="7" type="ORF">SAMN04487824_12524</name>
</gene>
<dbReference type="GO" id="GO:0016020">
    <property type="term" value="C:membrane"/>
    <property type="evidence" value="ECO:0007669"/>
    <property type="project" value="UniProtKB-SubCell"/>
</dbReference>
<organism evidence="7 8">
    <name type="scientific">Parafannyhessea umbonata</name>
    <dbReference type="NCBI Taxonomy" id="604330"/>
    <lineage>
        <taxon>Bacteria</taxon>
        <taxon>Bacillati</taxon>
        <taxon>Actinomycetota</taxon>
        <taxon>Coriobacteriia</taxon>
        <taxon>Coriobacteriales</taxon>
        <taxon>Atopobiaceae</taxon>
        <taxon>Parafannyhessea</taxon>
    </lineage>
</organism>
<protein>
    <submittedName>
        <fullName evidence="7">ABC-2 type transport system permease protein</fullName>
    </submittedName>
</protein>
<keyword evidence="2 5" id="KW-0812">Transmembrane</keyword>